<dbReference type="AlphaFoldDB" id="A0A4R7J8Q7"/>
<dbReference type="InterPro" id="IPR028098">
    <property type="entry name" value="Glyco_trans_4-like_N"/>
</dbReference>
<keyword evidence="2 5" id="KW-0808">Transferase</keyword>
<evidence type="ECO:0000256" key="1">
    <source>
        <dbReference type="ARBA" id="ARBA00022676"/>
    </source>
</evidence>
<dbReference type="OrthoDB" id="9809227at2"/>
<accession>A0A4R7J8Q7</accession>
<proteinExistence type="predicted"/>
<gene>
    <name evidence="5" type="ORF">CLV29_1322</name>
</gene>
<sequence>MRIDLIGPSWFPLCQPFVGGLEAFVWHLARGLVARGHQVRLHAPAGTQPPAGCEVIEFAAPTMLGDVPEQAELDAVSYRQVMADVLAGDADVVHNNALHPLPVKQSLLGGPPMLTTLHTPPLRRIVGPLRNVGARHHVVAVSRALRSLWPLRGIEVVPNGVDTDLFTPGAGGEDLLWAGRITPEKGTHLAIDTARSLGRSIRLVGSIYDEEYFAEVIRPELGPEVQYLGPVPQDELPGIYGSAGALLVTPCWDEPFGMVAAEAIACGTPVAALRRGGLPEVVTEQVTGCFAQEPGELAAAVEAALGLNRRQVAMVGRRDLSLDRMVTAYERLYRSLSEARADIFEGARV</sequence>
<dbReference type="EMBL" id="SOAW01000001">
    <property type="protein sequence ID" value="TDT33695.1"/>
    <property type="molecule type" value="Genomic_DNA"/>
</dbReference>
<dbReference type="Proteomes" id="UP000295371">
    <property type="component" value="Unassembled WGS sequence"/>
</dbReference>
<organism evidence="5 6">
    <name type="scientific">Naumannella halotolerans</name>
    <dbReference type="NCBI Taxonomy" id="993414"/>
    <lineage>
        <taxon>Bacteria</taxon>
        <taxon>Bacillati</taxon>
        <taxon>Actinomycetota</taxon>
        <taxon>Actinomycetes</taxon>
        <taxon>Propionibacteriales</taxon>
        <taxon>Propionibacteriaceae</taxon>
        <taxon>Naumannella</taxon>
    </lineage>
</organism>
<evidence type="ECO:0000313" key="5">
    <source>
        <dbReference type="EMBL" id="TDT33695.1"/>
    </source>
</evidence>
<evidence type="ECO:0000256" key="2">
    <source>
        <dbReference type="ARBA" id="ARBA00022679"/>
    </source>
</evidence>
<comment type="caution">
    <text evidence="5">The sequence shown here is derived from an EMBL/GenBank/DDBJ whole genome shotgun (WGS) entry which is preliminary data.</text>
</comment>
<keyword evidence="6" id="KW-1185">Reference proteome</keyword>
<name>A0A4R7J8Q7_9ACTN</name>
<dbReference type="Gene3D" id="3.40.50.2000">
    <property type="entry name" value="Glycogen Phosphorylase B"/>
    <property type="match status" value="2"/>
</dbReference>
<dbReference type="PANTHER" id="PTHR45947:SF13">
    <property type="entry name" value="TRANSFERASE"/>
    <property type="match status" value="1"/>
</dbReference>
<dbReference type="SUPFAM" id="SSF53756">
    <property type="entry name" value="UDP-Glycosyltransferase/glycogen phosphorylase"/>
    <property type="match status" value="1"/>
</dbReference>
<dbReference type="PANTHER" id="PTHR45947">
    <property type="entry name" value="SULFOQUINOVOSYL TRANSFERASE SQD2"/>
    <property type="match status" value="1"/>
</dbReference>
<dbReference type="GO" id="GO:0016757">
    <property type="term" value="F:glycosyltransferase activity"/>
    <property type="evidence" value="ECO:0007669"/>
    <property type="project" value="UniProtKB-KW"/>
</dbReference>
<evidence type="ECO:0000313" key="6">
    <source>
        <dbReference type="Proteomes" id="UP000295371"/>
    </source>
</evidence>
<dbReference type="Pfam" id="PF13439">
    <property type="entry name" value="Glyco_transf_4"/>
    <property type="match status" value="1"/>
</dbReference>
<dbReference type="InterPro" id="IPR050194">
    <property type="entry name" value="Glycosyltransferase_grp1"/>
</dbReference>
<dbReference type="InterPro" id="IPR001296">
    <property type="entry name" value="Glyco_trans_1"/>
</dbReference>
<keyword evidence="1" id="KW-0328">Glycosyltransferase</keyword>
<feature type="domain" description="Glycosyltransferase subfamily 4-like N-terminal" evidence="4">
    <location>
        <begin position="18"/>
        <end position="164"/>
    </location>
</feature>
<dbReference type="GO" id="GO:1901137">
    <property type="term" value="P:carbohydrate derivative biosynthetic process"/>
    <property type="evidence" value="ECO:0007669"/>
    <property type="project" value="UniProtKB-ARBA"/>
</dbReference>
<reference evidence="5 6" key="1">
    <citation type="submission" date="2019-03" db="EMBL/GenBank/DDBJ databases">
        <title>Genomic Encyclopedia of Archaeal and Bacterial Type Strains, Phase II (KMG-II): from individual species to whole genera.</title>
        <authorList>
            <person name="Goeker M."/>
        </authorList>
    </citation>
    <scope>NUCLEOTIDE SEQUENCE [LARGE SCALE GENOMIC DNA]</scope>
    <source>
        <strain evidence="5 6">DSM 24323</strain>
    </source>
</reference>
<dbReference type="RefSeq" id="WP_133754162.1">
    <property type="nucleotide sequence ID" value="NZ_CP171129.1"/>
</dbReference>
<protein>
    <submittedName>
        <fullName evidence="5">Glycosyltransferase involved in cell wall biosynthesis</fullName>
    </submittedName>
</protein>
<feature type="domain" description="Glycosyl transferase family 1" evidence="3">
    <location>
        <begin position="174"/>
        <end position="307"/>
    </location>
</feature>
<evidence type="ECO:0000259" key="3">
    <source>
        <dbReference type="Pfam" id="PF00534"/>
    </source>
</evidence>
<dbReference type="Pfam" id="PF00534">
    <property type="entry name" value="Glycos_transf_1"/>
    <property type="match status" value="1"/>
</dbReference>
<evidence type="ECO:0000259" key="4">
    <source>
        <dbReference type="Pfam" id="PF13439"/>
    </source>
</evidence>